<evidence type="ECO:0000313" key="2">
    <source>
        <dbReference type="Proteomes" id="UP000789366"/>
    </source>
</evidence>
<protein>
    <submittedName>
        <fullName evidence="1">4172_t:CDS:1</fullName>
    </submittedName>
</protein>
<sequence length="223" mass="26544">MSQREPWDTIKEEWRRKADTTVAIKILKVANGMTSLELSNEIKCNLKHNSLFINRVYGVTKEPSTQEYAVVTQFQDDKKHDTQLVIEIYYSQLRPPIPDYVPKQCKEIMERCWKHHPEDRPTATKLSELFYDWYKILKGEYPRYNPNLLKSDIEKEFSIEKEEEWKKQLAKLANFSIPLKMTHQSYTSKHLDFTKILSQQLQSSKYTFDSEQQNLDLADFEPE</sequence>
<gene>
    <name evidence="1" type="ORF">SPELUC_LOCUS1610</name>
</gene>
<proteinExistence type="predicted"/>
<comment type="caution">
    <text evidence="1">The sequence shown here is derived from an EMBL/GenBank/DDBJ whole genome shotgun (WGS) entry which is preliminary data.</text>
</comment>
<feature type="non-terminal residue" evidence="1">
    <location>
        <position position="223"/>
    </location>
</feature>
<dbReference type="Proteomes" id="UP000789366">
    <property type="component" value="Unassembled WGS sequence"/>
</dbReference>
<keyword evidence="2" id="KW-1185">Reference proteome</keyword>
<name>A0ACA9KEG1_9GLOM</name>
<dbReference type="EMBL" id="CAJVPW010000899">
    <property type="protein sequence ID" value="CAG8469118.1"/>
    <property type="molecule type" value="Genomic_DNA"/>
</dbReference>
<accession>A0ACA9KEG1</accession>
<organism evidence="1 2">
    <name type="scientific">Cetraspora pellucida</name>
    <dbReference type="NCBI Taxonomy" id="1433469"/>
    <lineage>
        <taxon>Eukaryota</taxon>
        <taxon>Fungi</taxon>
        <taxon>Fungi incertae sedis</taxon>
        <taxon>Mucoromycota</taxon>
        <taxon>Glomeromycotina</taxon>
        <taxon>Glomeromycetes</taxon>
        <taxon>Diversisporales</taxon>
        <taxon>Gigasporaceae</taxon>
        <taxon>Cetraspora</taxon>
    </lineage>
</organism>
<evidence type="ECO:0000313" key="1">
    <source>
        <dbReference type="EMBL" id="CAG8469118.1"/>
    </source>
</evidence>
<reference evidence="1" key="1">
    <citation type="submission" date="2021-06" db="EMBL/GenBank/DDBJ databases">
        <authorList>
            <person name="Kallberg Y."/>
            <person name="Tangrot J."/>
            <person name="Rosling A."/>
        </authorList>
    </citation>
    <scope>NUCLEOTIDE SEQUENCE</scope>
    <source>
        <strain evidence="1">28 12/20/2015</strain>
    </source>
</reference>